<feature type="compositionally biased region" description="Low complexity" evidence="1">
    <location>
        <begin position="14"/>
        <end position="24"/>
    </location>
</feature>
<keyword evidence="3" id="KW-1185">Reference proteome</keyword>
<dbReference type="Gramene" id="OBART02G04550.1">
    <property type="protein sequence ID" value="OBART02G04550.1"/>
    <property type="gene ID" value="OBART02G04550"/>
</dbReference>
<dbReference type="Proteomes" id="UP000026960">
    <property type="component" value="Chromosome 2"/>
</dbReference>
<reference evidence="2" key="2">
    <citation type="submission" date="2015-03" db="UniProtKB">
        <authorList>
            <consortium name="EnsemblPlants"/>
        </authorList>
    </citation>
    <scope>IDENTIFICATION</scope>
</reference>
<dbReference type="EnsemblPlants" id="OBART02G04550.1">
    <property type="protein sequence ID" value="OBART02G04550.1"/>
    <property type="gene ID" value="OBART02G04550"/>
</dbReference>
<protein>
    <submittedName>
        <fullName evidence="2">Uncharacterized protein</fullName>
    </submittedName>
</protein>
<sequence>MGGAQGQPEPSQPAAAGSRNGRASSGKKPRKLPSAKQRHGDSGGGARCSRADVRHERHVAPKQMRSA</sequence>
<accession>A0A0D3F0Z9</accession>
<dbReference type="AlphaFoldDB" id="A0A0D3F0Z9"/>
<reference evidence="2" key="1">
    <citation type="journal article" date="2009" name="Rice">
        <title>De Novo Next Generation Sequencing of Plant Genomes.</title>
        <authorList>
            <person name="Rounsley S."/>
            <person name="Marri P.R."/>
            <person name="Yu Y."/>
            <person name="He R."/>
            <person name="Sisneros N."/>
            <person name="Goicoechea J.L."/>
            <person name="Lee S.J."/>
            <person name="Angelova A."/>
            <person name="Kudrna D."/>
            <person name="Luo M."/>
            <person name="Affourtit J."/>
            <person name="Desany B."/>
            <person name="Knight J."/>
            <person name="Niazi F."/>
            <person name="Egholm M."/>
            <person name="Wing R.A."/>
        </authorList>
    </citation>
    <scope>NUCLEOTIDE SEQUENCE [LARGE SCALE GENOMIC DNA]</scope>
    <source>
        <strain evidence="2">cv. IRGC 105608</strain>
    </source>
</reference>
<dbReference type="HOGENOM" id="CLU_2816436_0_0_1"/>
<name>A0A0D3F0Z9_9ORYZ</name>
<dbReference type="PaxDb" id="65489-OBART02G04550.1"/>
<evidence type="ECO:0000313" key="2">
    <source>
        <dbReference type="EnsemblPlants" id="OBART02G04550.1"/>
    </source>
</evidence>
<evidence type="ECO:0000313" key="3">
    <source>
        <dbReference type="Proteomes" id="UP000026960"/>
    </source>
</evidence>
<feature type="compositionally biased region" description="Basic and acidic residues" evidence="1">
    <location>
        <begin position="49"/>
        <end position="59"/>
    </location>
</feature>
<feature type="region of interest" description="Disordered" evidence="1">
    <location>
        <begin position="1"/>
        <end position="67"/>
    </location>
</feature>
<organism evidence="2">
    <name type="scientific">Oryza barthii</name>
    <dbReference type="NCBI Taxonomy" id="65489"/>
    <lineage>
        <taxon>Eukaryota</taxon>
        <taxon>Viridiplantae</taxon>
        <taxon>Streptophyta</taxon>
        <taxon>Embryophyta</taxon>
        <taxon>Tracheophyta</taxon>
        <taxon>Spermatophyta</taxon>
        <taxon>Magnoliopsida</taxon>
        <taxon>Liliopsida</taxon>
        <taxon>Poales</taxon>
        <taxon>Poaceae</taxon>
        <taxon>BOP clade</taxon>
        <taxon>Oryzoideae</taxon>
        <taxon>Oryzeae</taxon>
        <taxon>Oryzinae</taxon>
        <taxon>Oryza</taxon>
    </lineage>
</organism>
<evidence type="ECO:0000256" key="1">
    <source>
        <dbReference type="SAM" id="MobiDB-lite"/>
    </source>
</evidence>
<proteinExistence type="predicted"/>
<feature type="compositionally biased region" description="Basic residues" evidence="1">
    <location>
        <begin position="25"/>
        <end position="37"/>
    </location>
</feature>